<proteinExistence type="predicted"/>
<reference evidence="2 3" key="1">
    <citation type="submission" date="2018-07" db="EMBL/GenBank/DDBJ databases">
        <authorList>
            <person name="Boyd E.M."/>
            <person name="Barkley D.B."/>
            <person name="Naeem H."/>
            <person name="Vanhorne R."/>
            <person name="Nayek S."/>
            <person name="Layton S.R."/>
            <person name="Hughes L.E."/>
            <person name="Garlena R.A."/>
            <person name="Russell D.A."/>
            <person name="Pope W.H."/>
            <person name="Jacobs-Sera D."/>
            <person name="Hatfull G.F."/>
        </authorList>
    </citation>
    <scope>NUCLEOTIDE SEQUENCE [LARGE SCALE GENOMIC DNA]</scope>
</reference>
<organism evidence="2 3">
    <name type="scientific">Streptomyces phage Starbow</name>
    <dbReference type="NCBI Taxonomy" id="2283266"/>
    <lineage>
        <taxon>Viruses</taxon>
        <taxon>Duplodnaviria</taxon>
        <taxon>Heunggongvirae</taxon>
        <taxon>Uroviricota</taxon>
        <taxon>Caudoviricetes</taxon>
        <taxon>Stanwilliamsviridae</taxon>
        <taxon>Boydwoodruffvirinae</taxon>
        <taxon>Karimacvirus</taxon>
        <taxon>Karimacvirus karimac</taxon>
        <taxon>Streptomyces virus Karimac</taxon>
    </lineage>
</organism>
<feature type="region of interest" description="Disordered" evidence="1">
    <location>
        <begin position="65"/>
        <end position="100"/>
    </location>
</feature>
<evidence type="ECO:0000313" key="2">
    <source>
        <dbReference type="EMBL" id="AXH66582.1"/>
    </source>
</evidence>
<sequence>MATTKAKYTPFGDRVNPGVAIIQAANALDVAAAFAVESRDSDALLKVAAMWVDISGRLVYDDDEEGDDVLEGERRPFGFSTTSDIGEEEDEYESDVQSDV</sequence>
<evidence type="ECO:0000256" key="1">
    <source>
        <dbReference type="SAM" id="MobiDB-lite"/>
    </source>
</evidence>
<name>A0A345M7W1_9CAUD</name>
<accession>A0A345M7W1</accession>
<gene>
    <name evidence="2" type="primary">73</name>
    <name evidence="2" type="ORF">SEA_STARBOW_73</name>
</gene>
<evidence type="ECO:0000313" key="3">
    <source>
        <dbReference type="Proteomes" id="UP000259040"/>
    </source>
</evidence>
<feature type="compositionally biased region" description="Acidic residues" evidence="1">
    <location>
        <begin position="85"/>
        <end position="100"/>
    </location>
</feature>
<dbReference type="EMBL" id="MH576964">
    <property type="protein sequence ID" value="AXH66582.1"/>
    <property type="molecule type" value="Genomic_DNA"/>
</dbReference>
<dbReference type="Proteomes" id="UP000259040">
    <property type="component" value="Segment"/>
</dbReference>
<protein>
    <submittedName>
        <fullName evidence="2">Uncharacterized protein</fullName>
    </submittedName>
</protein>